<keyword evidence="1" id="KW-0812">Transmembrane</keyword>
<accession>A0ABU0ZA23</accession>
<reference evidence="2 3" key="1">
    <citation type="submission" date="2023-08" db="EMBL/GenBank/DDBJ databases">
        <title>Phytohabitans sansha sp. nov., isolated from marine sediment.</title>
        <authorList>
            <person name="Zhao Y."/>
            <person name="Yi K."/>
        </authorList>
    </citation>
    <scope>NUCLEOTIDE SEQUENCE [LARGE SCALE GENOMIC DNA]</scope>
    <source>
        <strain evidence="2 3">ZYX-F-186</strain>
    </source>
</reference>
<keyword evidence="3" id="KW-1185">Reference proteome</keyword>
<feature type="transmembrane region" description="Helical" evidence="1">
    <location>
        <begin position="99"/>
        <end position="117"/>
    </location>
</feature>
<proteinExistence type="predicted"/>
<evidence type="ECO:0000256" key="1">
    <source>
        <dbReference type="SAM" id="Phobius"/>
    </source>
</evidence>
<organism evidence="2 3">
    <name type="scientific">Phytohabitans maris</name>
    <dbReference type="NCBI Taxonomy" id="3071409"/>
    <lineage>
        <taxon>Bacteria</taxon>
        <taxon>Bacillati</taxon>
        <taxon>Actinomycetota</taxon>
        <taxon>Actinomycetes</taxon>
        <taxon>Micromonosporales</taxon>
        <taxon>Micromonosporaceae</taxon>
    </lineage>
</organism>
<feature type="transmembrane region" description="Helical" evidence="1">
    <location>
        <begin position="61"/>
        <end position="79"/>
    </location>
</feature>
<feature type="transmembrane region" description="Helical" evidence="1">
    <location>
        <begin position="295"/>
        <end position="317"/>
    </location>
</feature>
<keyword evidence="1" id="KW-0472">Membrane</keyword>
<comment type="caution">
    <text evidence="2">The sequence shown here is derived from an EMBL/GenBank/DDBJ whole genome shotgun (WGS) entry which is preliminary data.</text>
</comment>
<feature type="transmembrane region" description="Helical" evidence="1">
    <location>
        <begin position="239"/>
        <end position="259"/>
    </location>
</feature>
<feature type="transmembrane region" description="Helical" evidence="1">
    <location>
        <begin position="265"/>
        <end position="283"/>
    </location>
</feature>
<gene>
    <name evidence="2" type="ORF">RB614_05170</name>
</gene>
<sequence>MSTSLSDTPTRTGRATAPATPREDLVTVLLGACLVGGAMSDGWAHSNILDTIEGFFTPWHALLYFGFAATGAWIFFLAYRRRADHPYWWRDAWPSGYRVGAAGVLLFLFGGLADMVWHETLGVEVGLNAAFSPSHMLLDIGALLMLSSPLRSWWAAGAGGGLRAGTGVASLALTAMGATILLSHSIAFTMSRPTMPYEAMDGRNLGRIEHVLAVQGVDAYLVTTLLVGIPVLMAHRRRATPGAAAAVVGGVALFTLVMLEFPSVLVAGALGALAGAAVADLVLERLDATRGTAAPLRMPIAGAVFAATVWSGHLLGLHLAEGVRWPVEMWTGLVVLCAALGALLGGLLARPATHLHS</sequence>
<feature type="transmembrane region" description="Helical" evidence="1">
    <location>
        <begin position="137"/>
        <end position="156"/>
    </location>
</feature>
<name>A0ABU0ZA23_9ACTN</name>
<feature type="transmembrane region" description="Helical" evidence="1">
    <location>
        <begin position="168"/>
        <end position="190"/>
    </location>
</feature>
<keyword evidence="1" id="KW-1133">Transmembrane helix</keyword>
<dbReference type="RefSeq" id="WP_308711188.1">
    <property type="nucleotide sequence ID" value="NZ_JAVHUY010000004.1"/>
</dbReference>
<evidence type="ECO:0000313" key="2">
    <source>
        <dbReference type="EMBL" id="MDQ7903911.1"/>
    </source>
</evidence>
<feature type="transmembrane region" description="Helical" evidence="1">
    <location>
        <begin position="210"/>
        <end position="232"/>
    </location>
</feature>
<dbReference type="EMBL" id="JAVHUY010000004">
    <property type="protein sequence ID" value="MDQ7903911.1"/>
    <property type="molecule type" value="Genomic_DNA"/>
</dbReference>
<feature type="transmembrane region" description="Helical" evidence="1">
    <location>
        <begin position="329"/>
        <end position="349"/>
    </location>
</feature>
<dbReference type="Proteomes" id="UP001230908">
    <property type="component" value="Unassembled WGS sequence"/>
</dbReference>
<evidence type="ECO:0000313" key="3">
    <source>
        <dbReference type="Proteomes" id="UP001230908"/>
    </source>
</evidence>
<protein>
    <submittedName>
        <fullName evidence="2">Uncharacterized protein</fullName>
    </submittedName>
</protein>